<feature type="transmembrane region" description="Helical" evidence="1">
    <location>
        <begin position="17"/>
        <end position="38"/>
    </location>
</feature>
<feature type="transmembrane region" description="Helical" evidence="1">
    <location>
        <begin position="45"/>
        <end position="65"/>
    </location>
</feature>
<reference evidence="2 3" key="1">
    <citation type="submission" date="2020-06" db="EMBL/GenBank/DDBJ databases">
        <authorList>
            <person name="Duchaud E."/>
        </authorList>
    </citation>
    <scope>NUCLEOTIDE SEQUENCE [LARGE SCALE GENOMIC DNA]</scope>
    <source>
        <strain evidence="2">Alteromonas fortis</strain>
    </source>
</reference>
<evidence type="ECO:0000313" key="3">
    <source>
        <dbReference type="Proteomes" id="UP000509458"/>
    </source>
</evidence>
<sequence length="142" mass="16088">MDITLTDPAIPLFHFEVIRNVSIVAAFLSVVVGLIYKVKYDTALSLYKIILFSPVVPILCTYYGYKQYLDVFYAFHNKGSGTIELHFVYPANKRIVLDNPKSTFDPDGRSQTCRLVFRKNGEKYSSASANDVSMCKQISRSL</sequence>
<dbReference type="Proteomes" id="UP000509458">
    <property type="component" value="Chromosome"/>
</dbReference>
<evidence type="ECO:0000256" key="1">
    <source>
        <dbReference type="SAM" id="Phobius"/>
    </source>
</evidence>
<name>A0A6T9Y6B2_ALTMA</name>
<evidence type="ECO:0000313" key="2">
    <source>
        <dbReference type="EMBL" id="CAB9494198.1"/>
    </source>
</evidence>
<keyword evidence="1" id="KW-1133">Transmembrane helix</keyword>
<proteinExistence type="predicted"/>
<dbReference type="EMBL" id="LR812090">
    <property type="protein sequence ID" value="CAB9494198.1"/>
    <property type="molecule type" value="Genomic_DNA"/>
</dbReference>
<protein>
    <submittedName>
        <fullName evidence="2">Uncharacterized protein</fullName>
    </submittedName>
</protein>
<dbReference type="AlphaFoldDB" id="A0A6T9Y6B2"/>
<accession>A0A6T9Y6B2</accession>
<keyword evidence="1" id="KW-0812">Transmembrane</keyword>
<organism evidence="2 3">
    <name type="scientific">Alteromonas macleodii</name>
    <name type="common">Pseudoalteromonas macleodii</name>
    <dbReference type="NCBI Taxonomy" id="28108"/>
    <lineage>
        <taxon>Bacteria</taxon>
        <taxon>Pseudomonadati</taxon>
        <taxon>Pseudomonadota</taxon>
        <taxon>Gammaproteobacteria</taxon>
        <taxon>Alteromonadales</taxon>
        <taxon>Alteromonadaceae</taxon>
        <taxon>Alteromonas/Salinimonas group</taxon>
        <taxon>Alteromonas</taxon>
    </lineage>
</organism>
<keyword evidence="1" id="KW-0472">Membrane</keyword>
<gene>
    <name evidence="2" type="ORF">ALFOR1_31159</name>
</gene>